<accession>A0ABR2ZAQ1</accession>
<proteinExistence type="predicted"/>
<gene>
    <name evidence="1" type="ORF">AAF712_015370</name>
</gene>
<reference evidence="1 2" key="1">
    <citation type="submission" date="2024-05" db="EMBL/GenBank/DDBJ databases">
        <title>A draft genome resource for the thread blight pathogen Marasmius tenuissimus strain MS-2.</title>
        <authorList>
            <person name="Yulfo-Soto G.E."/>
            <person name="Baruah I.K."/>
            <person name="Amoako-Attah I."/>
            <person name="Bukari Y."/>
            <person name="Meinhardt L.W."/>
            <person name="Bailey B.A."/>
            <person name="Cohen S.P."/>
        </authorList>
    </citation>
    <scope>NUCLEOTIDE SEQUENCE [LARGE SCALE GENOMIC DNA]</scope>
    <source>
        <strain evidence="1 2">MS-2</strain>
    </source>
</reference>
<feature type="non-terminal residue" evidence="1">
    <location>
        <position position="127"/>
    </location>
</feature>
<protein>
    <submittedName>
        <fullName evidence="1">Uncharacterized protein</fullName>
    </submittedName>
</protein>
<dbReference type="EMBL" id="JBBXMP010000395">
    <property type="protein sequence ID" value="KAL0057976.1"/>
    <property type="molecule type" value="Genomic_DNA"/>
</dbReference>
<dbReference type="Proteomes" id="UP001437256">
    <property type="component" value="Unassembled WGS sequence"/>
</dbReference>
<name>A0ABR2ZAQ1_9AGAR</name>
<sequence>MDSGRPKLKKKSSPRVKLIKAMNDVLKETREQGLTTGVEWSVRTKALSTKDSVPPAASLAPGGNSANAAVVAANDAKAAARKRATVFTSAKLPHLNSLITARITDFKPLSEGDWVLVAAKDKICLAK</sequence>
<evidence type="ECO:0000313" key="1">
    <source>
        <dbReference type="EMBL" id="KAL0057976.1"/>
    </source>
</evidence>
<evidence type="ECO:0000313" key="2">
    <source>
        <dbReference type="Proteomes" id="UP001437256"/>
    </source>
</evidence>
<comment type="caution">
    <text evidence="1">The sequence shown here is derived from an EMBL/GenBank/DDBJ whole genome shotgun (WGS) entry which is preliminary data.</text>
</comment>
<keyword evidence="2" id="KW-1185">Reference proteome</keyword>
<organism evidence="1 2">
    <name type="scientific">Marasmius tenuissimus</name>
    <dbReference type="NCBI Taxonomy" id="585030"/>
    <lineage>
        <taxon>Eukaryota</taxon>
        <taxon>Fungi</taxon>
        <taxon>Dikarya</taxon>
        <taxon>Basidiomycota</taxon>
        <taxon>Agaricomycotina</taxon>
        <taxon>Agaricomycetes</taxon>
        <taxon>Agaricomycetidae</taxon>
        <taxon>Agaricales</taxon>
        <taxon>Marasmiineae</taxon>
        <taxon>Marasmiaceae</taxon>
        <taxon>Marasmius</taxon>
    </lineage>
</organism>